<name>A0A6J0MXA3_RAPSA</name>
<proteinExistence type="predicted"/>
<dbReference type="GeneID" id="108847891"/>
<sequence length="102" mass="10547">MRLSSMKKVVAMEDVVVDTSMEAVVDMGEAVVEDCGGGCGGFRGGGCRGSGCRYGGGRCEGGNNGYGGGYWRGGDVLDTVKVKYVRGWGYIGGEGGRYEGNL</sequence>
<evidence type="ECO:0000313" key="1">
    <source>
        <dbReference type="Proteomes" id="UP000504610"/>
    </source>
</evidence>
<keyword evidence="1" id="KW-1185">Reference proteome</keyword>
<gene>
    <name evidence="2" type="primary">LOC108847891</name>
</gene>
<organism evidence="1 2">
    <name type="scientific">Raphanus sativus</name>
    <name type="common">Radish</name>
    <name type="synonym">Raphanus raphanistrum var. sativus</name>
    <dbReference type="NCBI Taxonomy" id="3726"/>
    <lineage>
        <taxon>Eukaryota</taxon>
        <taxon>Viridiplantae</taxon>
        <taxon>Streptophyta</taxon>
        <taxon>Embryophyta</taxon>
        <taxon>Tracheophyta</taxon>
        <taxon>Spermatophyta</taxon>
        <taxon>Magnoliopsida</taxon>
        <taxon>eudicotyledons</taxon>
        <taxon>Gunneridae</taxon>
        <taxon>Pentapetalae</taxon>
        <taxon>rosids</taxon>
        <taxon>malvids</taxon>
        <taxon>Brassicales</taxon>
        <taxon>Brassicaceae</taxon>
        <taxon>Brassiceae</taxon>
        <taxon>Raphanus</taxon>
    </lineage>
</organism>
<protein>
    <submittedName>
        <fullName evidence="2">Glycine-rich cell wall structural protein 1.0-like</fullName>
    </submittedName>
</protein>
<dbReference type="Proteomes" id="UP000504610">
    <property type="component" value="Chromosome 1"/>
</dbReference>
<dbReference type="RefSeq" id="XP_018476764.2">
    <property type="nucleotide sequence ID" value="XM_018621262.2"/>
</dbReference>
<dbReference type="KEGG" id="rsz:108847891"/>
<accession>A0A6J0MXA3</accession>
<dbReference type="AlphaFoldDB" id="A0A6J0MXA3"/>
<reference evidence="2" key="2">
    <citation type="submission" date="2025-08" db="UniProtKB">
        <authorList>
            <consortium name="RefSeq"/>
        </authorList>
    </citation>
    <scope>IDENTIFICATION</scope>
    <source>
        <tissue evidence="2">Leaf</tissue>
    </source>
</reference>
<reference evidence="1" key="1">
    <citation type="journal article" date="2019" name="Database">
        <title>The radish genome database (RadishGD): an integrated information resource for radish genomics.</title>
        <authorList>
            <person name="Yu H.J."/>
            <person name="Baek S."/>
            <person name="Lee Y.J."/>
            <person name="Cho A."/>
            <person name="Mun J.H."/>
        </authorList>
    </citation>
    <scope>NUCLEOTIDE SEQUENCE [LARGE SCALE GENOMIC DNA]</scope>
    <source>
        <strain evidence="1">cv. WK10039</strain>
    </source>
</reference>
<evidence type="ECO:0000313" key="2">
    <source>
        <dbReference type="RefSeq" id="XP_018476764.2"/>
    </source>
</evidence>